<dbReference type="Gene3D" id="1.10.275.10">
    <property type="entry name" value="Fumarase/aspartase (N-terminal domain)"/>
    <property type="match status" value="1"/>
</dbReference>
<dbReference type="InterPro" id="IPR024083">
    <property type="entry name" value="Fumarase/histidase_N"/>
</dbReference>
<keyword evidence="3 6" id="KW-0369">Histidine metabolism</keyword>
<dbReference type="HOGENOM" id="CLU_014801_4_0_0"/>
<dbReference type="GO" id="GO:0005737">
    <property type="term" value="C:cytoplasm"/>
    <property type="evidence" value="ECO:0007669"/>
    <property type="project" value="UniProtKB-SubCell"/>
</dbReference>
<dbReference type="InterPro" id="IPR008948">
    <property type="entry name" value="L-Aspartase-like"/>
</dbReference>
<dbReference type="CDD" id="cd00332">
    <property type="entry name" value="PAL-HAL"/>
    <property type="match status" value="1"/>
</dbReference>
<comment type="subcellular location">
    <subcellularLocation>
        <location evidence="6 9">Cytoplasm</location>
    </subcellularLocation>
</comment>
<feature type="modified residue" description="2,3-didehydroalanine (Ser)" evidence="6">
    <location>
        <position position="147"/>
    </location>
</feature>
<comment type="catalytic activity">
    <reaction evidence="5 6 8">
        <text>L-histidine = trans-urocanate + NH4(+)</text>
        <dbReference type="Rhea" id="RHEA:21232"/>
        <dbReference type="ChEBI" id="CHEBI:17771"/>
        <dbReference type="ChEBI" id="CHEBI:28938"/>
        <dbReference type="ChEBI" id="CHEBI:57595"/>
        <dbReference type="EC" id="4.3.1.3"/>
    </reaction>
</comment>
<dbReference type="EC" id="4.3.1.3" evidence="2 6"/>
<dbReference type="GO" id="GO:0019556">
    <property type="term" value="P:L-histidine catabolic process to glutamate and formamide"/>
    <property type="evidence" value="ECO:0007669"/>
    <property type="project" value="UniProtKB-UniPathway"/>
</dbReference>
<comment type="similarity">
    <text evidence="6 7">Belongs to the PAL/histidase family.</text>
</comment>
<name>D5EHI4_AMICL</name>
<dbReference type="PANTHER" id="PTHR10362">
    <property type="entry name" value="HISTIDINE AMMONIA-LYASE"/>
    <property type="match status" value="1"/>
</dbReference>
<protein>
    <recommendedName>
        <fullName evidence="2 6">Histidine ammonia-lyase</fullName>
        <shortName evidence="6">Histidase</shortName>
        <ecNumber evidence="2 6">4.3.1.3</ecNumber>
    </recommendedName>
</protein>
<dbReference type="KEGG" id="aco:Amico_1905"/>
<reference evidence="10 11" key="1">
    <citation type="journal article" date="2010" name="Stand. Genomic Sci.">
        <title>Complete genome sequence of Aminobacterium colombiense type strain (ALA-1).</title>
        <authorList>
            <person name="Chertkov O."/>
            <person name="Sikorski J."/>
            <person name="Brambilla E."/>
            <person name="Lapidus A."/>
            <person name="Copeland A."/>
            <person name="Glavina Del Rio T."/>
            <person name="Nolan M."/>
            <person name="Lucas S."/>
            <person name="Tice H."/>
            <person name="Cheng J.F."/>
            <person name="Han C."/>
            <person name="Detter J.C."/>
            <person name="Bruce D."/>
            <person name="Tapia R."/>
            <person name="Goodwin L."/>
            <person name="Pitluck S."/>
            <person name="Liolios K."/>
            <person name="Ivanova N."/>
            <person name="Mavromatis K."/>
            <person name="Ovchinnikova G."/>
            <person name="Pati A."/>
            <person name="Chen A."/>
            <person name="Palaniappan K."/>
            <person name="Land M."/>
            <person name="Hauser L."/>
            <person name="Chang Y.J."/>
            <person name="Jeffries C.D."/>
            <person name="Spring S."/>
            <person name="Rohde M."/>
            <person name="Goker M."/>
            <person name="Bristow J."/>
            <person name="Eisen J.A."/>
            <person name="Markowitz V."/>
            <person name="Hugenholtz P."/>
            <person name="Kyrpides N.C."/>
            <person name="Klenk H.P."/>
        </authorList>
    </citation>
    <scope>NUCLEOTIDE SEQUENCE [LARGE SCALE GENOMIC DNA]</scope>
    <source>
        <strain evidence="11">DSM 12261 / ALA-1</strain>
    </source>
</reference>
<dbReference type="GO" id="GO:0004397">
    <property type="term" value="F:histidine ammonia-lyase activity"/>
    <property type="evidence" value="ECO:0007669"/>
    <property type="project" value="UniProtKB-UniRule"/>
</dbReference>
<dbReference type="NCBIfam" id="TIGR01225">
    <property type="entry name" value="hutH"/>
    <property type="match status" value="1"/>
</dbReference>
<dbReference type="PROSITE" id="PS00488">
    <property type="entry name" value="PAL_HISTIDASE"/>
    <property type="match status" value="1"/>
</dbReference>
<dbReference type="Pfam" id="PF00221">
    <property type="entry name" value="Lyase_aromatic"/>
    <property type="match status" value="1"/>
</dbReference>
<evidence type="ECO:0000256" key="7">
    <source>
        <dbReference type="RuleBase" id="RU003954"/>
    </source>
</evidence>
<comment type="PTM">
    <text evidence="6">Contains an active site 4-methylidene-imidazol-5-one (MIO), which is formed autocatalytically by cyclization and dehydration of residues Ser-Ser-Gly.</text>
</comment>
<evidence type="ECO:0000256" key="6">
    <source>
        <dbReference type="HAMAP-Rule" id="MF_00229"/>
    </source>
</evidence>
<dbReference type="InterPro" id="IPR005921">
    <property type="entry name" value="HutH"/>
</dbReference>
<keyword evidence="11" id="KW-1185">Reference proteome</keyword>
<dbReference type="eggNOG" id="COG2986">
    <property type="taxonomic scope" value="Bacteria"/>
</dbReference>
<organism evidence="10 11">
    <name type="scientific">Aminobacterium colombiense (strain DSM 12261 / ALA-1)</name>
    <dbReference type="NCBI Taxonomy" id="572547"/>
    <lineage>
        <taxon>Bacteria</taxon>
        <taxon>Thermotogati</taxon>
        <taxon>Synergistota</taxon>
        <taxon>Synergistia</taxon>
        <taxon>Synergistales</taxon>
        <taxon>Aminobacteriaceae</taxon>
        <taxon>Aminobacterium</taxon>
    </lineage>
</organism>
<evidence type="ECO:0000256" key="4">
    <source>
        <dbReference type="ARBA" id="ARBA00023239"/>
    </source>
</evidence>
<evidence type="ECO:0000256" key="2">
    <source>
        <dbReference type="ARBA" id="ARBA00012994"/>
    </source>
</evidence>
<evidence type="ECO:0000313" key="11">
    <source>
        <dbReference type="Proteomes" id="UP000002366"/>
    </source>
</evidence>
<dbReference type="EMBL" id="CP001997">
    <property type="protein sequence ID" value="ADE58016.1"/>
    <property type="molecule type" value="Genomic_DNA"/>
</dbReference>
<dbReference type="GO" id="GO:0019557">
    <property type="term" value="P:L-histidine catabolic process to glutamate and formate"/>
    <property type="evidence" value="ECO:0007669"/>
    <property type="project" value="UniProtKB-UniPathway"/>
</dbReference>
<keyword evidence="6" id="KW-0963">Cytoplasm</keyword>
<dbReference type="FunFam" id="1.10.275.10:FF:000005">
    <property type="entry name" value="Histidine ammonia-lyase"/>
    <property type="match status" value="1"/>
</dbReference>
<dbReference type="NCBIfam" id="NF006871">
    <property type="entry name" value="PRK09367.1"/>
    <property type="match status" value="1"/>
</dbReference>
<evidence type="ECO:0000256" key="9">
    <source>
        <dbReference type="RuleBase" id="RU004480"/>
    </source>
</evidence>
<dbReference type="SUPFAM" id="SSF48557">
    <property type="entry name" value="L-aspartase-like"/>
    <property type="match status" value="1"/>
</dbReference>
<feature type="cross-link" description="5-imidazolinone (Ala-Gly)" evidence="6">
    <location>
        <begin position="146"/>
        <end position="148"/>
    </location>
</feature>
<evidence type="ECO:0000256" key="1">
    <source>
        <dbReference type="ARBA" id="ARBA00005113"/>
    </source>
</evidence>
<evidence type="ECO:0000313" key="10">
    <source>
        <dbReference type="EMBL" id="ADE58016.1"/>
    </source>
</evidence>
<dbReference type="InterPro" id="IPR022313">
    <property type="entry name" value="Phe/His_NH3-lyase_AS"/>
</dbReference>
<dbReference type="OrthoDB" id="9806955at2"/>
<evidence type="ECO:0000256" key="3">
    <source>
        <dbReference type="ARBA" id="ARBA00022808"/>
    </source>
</evidence>
<dbReference type="STRING" id="572547.Amico_1905"/>
<dbReference type="Gene3D" id="1.20.200.10">
    <property type="entry name" value="Fumarase/aspartase (Central domain)"/>
    <property type="match status" value="1"/>
</dbReference>
<dbReference type="FunFam" id="1.20.200.10:FF:000003">
    <property type="entry name" value="Histidine ammonia-lyase"/>
    <property type="match status" value="1"/>
</dbReference>
<proteinExistence type="inferred from homology"/>
<dbReference type="HAMAP" id="MF_00229">
    <property type="entry name" value="His_ammonia_lyase"/>
    <property type="match status" value="1"/>
</dbReference>
<accession>D5EHI4</accession>
<keyword evidence="4 6" id="KW-0456">Lyase</keyword>
<dbReference type="UniPathway" id="UPA00379">
    <property type="reaction ID" value="UER00549"/>
</dbReference>
<evidence type="ECO:0000256" key="5">
    <source>
        <dbReference type="ARBA" id="ARBA00049269"/>
    </source>
</evidence>
<dbReference type="InterPro" id="IPR001106">
    <property type="entry name" value="Aromatic_Lyase"/>
</dbReference>
<evidence type="ECO:0000256" key="8">
    <source>
        <dbReference type="RuleBase" id="RU004479"/>
    </source>
</evidence>
<gene>
    <name evidence="6" type="primary">hutH</name>
    <name evidence="10" type="ordered locus">Amico_1905</name>
</gene>
<dbReference type="RefSeq" id="WP_013049278.1">
    <property type="nucleotide sequence ID" value="NC_014011.1"/>
</dbReference>
<dbReference type="AlphaFoldDB" id="D5EHI4"/>
<sequence>MGHSEVIVLDGHSLSIEDIVKVARHNAKVELAPEALEAVERASDLVHEWASGNDVIYGINTGFGDLATVPISRKDRRQLQENLLKSHACGVGEPFDEETVRAIMLLRINTLIKGHSGIKIATLQRLTDYLNMGIHPMIPSQGSVGSSGDLCPLSHLAITLLGIGEVFYKGRRQPAQRLFRKLGMSPLNLEAKEGLALNNGTTVMTAIAALALYDGVNTLKMADIAAALSLEALHGVPFAFDERTHALRPYRGQMTVASNIRRLIAGSQIIEKFKSERVQDAYSLRCMPQVHGASRDALDYVWDKVSIEINAVTDNPLIFVDDRVAISGGNFHGQPIALAMDFFGIAMAEIANISERRVARLVDSSLSGLPPFLIQESGLNSGFMIPQYAAASIVSENKVLAHPSSVDSIPTSANQEDHVSMGTYGARKGRTILNNARKVLAIELLSAAQALDFSILLKPGAGTKAAHHMIRKAVPFLKYDDYLYPLIRRVQELMDRSEILHAVEEAIGPLD</sequence>
<dbReference type="Proteomes" id="UP000002366">
    <property type="component" value="Chromosome"/>
</dbReference>
<comment type="pathway">
    <text evidence="1 6 8">Amino-acid degradation; L-histidine degradation into L-glutamate; N-formimidoyl-L-glutamate from L-histidine: step 1/3.</text>
</comment>